<accession>B3ETE0</accession>
<gene>
    <name evidence="1" type="ordered locus">Aasi_1156</name>
</gene>
<sequence>MYQPVISVKDKRFSVYRLGQYYLLISIGSKRLRISCVDQASSRCLLMEAYQMDADNSIQYLTILQQLFREHPFIATSAWKKVVLCFENQQYTLVPSALFQENNSADYLKLAVDIADQAVKHCIHTDLGLAVVFAVDESIANWLQKGYTPEHCCIIHQANSLIAGTAAYIQAKKLYAEAKVFVLAETGHMHITVVEKSQLLYYNRFAYNSSDEFLQYILIVMYTLALNPGVHEVILAGSVVKDSLVHKKMRNYIRHISFSEKPPYLKFSWSFKKDLIINYFDLVNFYPATNYLNNLKFS</sequence>
<dbReference type="CDD" id="cd24013">
    <property type="entry name" value="ASKHA_ATPase_BT3980-like"/>
    <property type="match status" value="1"/>
</dbReference>
<dbReference type="InterPro" id="IPR024213">
    <property type="entry name" value="DUF3822"/>
</dbReference>
<dbReference type="EMBL" id="CP001102">
    <property type="protein sequence ID" value="ACE06492.1"/>
    <property type="molecule type" value="Genomic_DNA"/>
</dbReference>
<dbReference type="eggNOG" id="ENOG5030DYA">
    <property type="taxonomic scope" value="Bacteria"/>
</dbReference>
<evidence type="ECO:0008006" key="3">
    <source>
        <dbReference type="Google" id="ProtNLM"/>
    </source>
</evidence>
<proteinExistence type="predicted"/>
<dbReference type="STRING" id="452471.Aasi_1156"/>
<dbReference type="OrthoDB" id="658622at2"/>
<dbReference type="KEGG" id="aas:Aasi_1156"/>
<dbReference type="AlphaFoldDB" id="B3ETE0"/>
<keyword evidence="2" id="KW-1185">Reference proteome</keyword>
<dbReference type="Gene3D" id="3.30.420.250">
    <property type="match status" value="1"/>
</dbReference>
<dbReference type="RefSeq" id="WP_012473246.1">
    <property type="nucleotide sequence ID" value="NC_010830.1"/>
</dbReference>
<organism evidence="1 2">
    <name type="scientific">Amoebophilus asiaticus (strain 5a2)</name>
    <dbReference type="NCBI Taxonomy" id="452471"/>
    <lineage>
        <taxon>Bacteria</taxon>
        <taxon>Pseudomonadati</taxon>
        <taxon>Bacteroidota</taxon>
        <taxon>Cytophagia</taxon>
        <taxon>Cytophagales</taxon>
        <taxon>Amoebophilaceae</taxon>
        <taxon>Candidatus Amoebophilus</taxon>
    </lineage>
</organism>
<dbReference type="Pfam" id="PF12864">
    <property type="entry name" value="DUF3822"/>
    <property type="match status" value="1"/>
</dbReference>
<reference evidence="1 2" key="1">
    <citation type="journal article" date="2010" name="J. Bacteriol.">
        <title>The genome of the amoeba symbiont 'Candidatus Amoebophilus asiaticus' reveals common mechanisms for host cell interaction among amoeba-associated bacteria.</title>
        <authorList>
            <person name="Schmitz-Esser S."/>
            <person name="Tischler P."/>
            <person name="Arnold R."/>
            <person name="Montanaro J."/>
            <person name="Wagner M."/>
            <person name="Rattei T."/>
            <person name="Horn M."/>
        </authorList>
    </citation>
    <scope>NUCLEOTIDE SEQUENCE [LARGE SCALE GENOMIC DNA]</scope>
    <source>
        <strain evidence="1 2">5a2</strain>
    </source>
</reference>
<dbReference type="Gene3D" id="3.30.420.260">
    <property type="match status" value="1"/>
</dbReference>
<protein>
    <recommendedName>
        <fullName evidence="3">DUF3822 domain-containing protein</fullName>
    </recommendedName>
</protein>
<name>B3ETE0_AMOA5</name>
<dbReference type="HOGENOM" id="CLU_081202_0_0_10"/>
<evidence type="ECO:0000313" key="1">
    <source>
        <dbReference type="EMBL" id="ACE06492.1"/>
    </source>
</evidence>
<evidence type="ECO:0000313" key="2">
    <source>
        <dbReference type="Proteomes" id="UP000001227"/>
    </source>
</evidence>
<dbReference type="Proteomes" id="UP000001227">
    <property type="component" value="Chromosome"/>
</dbReference>